<organism evidence="1 2">
    <name type="scientific">Phytophthora nicotianae P1569</name>
    <dbReference type="NCBI Taxonomy" id="1317065"/>
    <lineage>
        <taxon>Eukaryota</taxon>
        <taxon>Sar</taxon>
        <taxon>Stramenopiles</taxon>
        <taxon>Oomycota</taxon>
        <taxon>Peronosporomycetes</taxon>
        <taxon>Peronosporales</taxon>
        <taxon>Peronosporaceae</taxon>
        <taxon>Phytophthora</taxon>
    </lineage>
</organism>
<protein>
    <submittedName>
        <fullName evidence="1">Uncharacterized protein</fullName>
    </submittedName>
</protein>
<proteinExistence type="predicted"/>
<comment type="caution">
    <text evidence="1">The sequence shown here is derived from an EMBL/GenBank/DDBJ whole genome shotgun (WGS) entry which is preliminary data.</text>
</comment>
<dbReference type="AlphaFoldDB" id="V9DSF7"/>
<sequence>PPSLSLVWTRFFPFCADIARRENYLLRRESGGWRENFESGWLELFKFSKIQK</sequence>
<keyword evidence="2" id="KW-1185">Reference proteome</keyword>
<dbReference type="EMBL" id="ANIZ01004802">
    <property type="protein sequence ID" value="ETI29825.1"/>
    <property type="molecule type" value="Genomic_DNA"/>
</dbReference>
<evidence type="ECO:0000313" key="2">
    <source>
        <dbReference type="Proteomes" id="UP000018721"/>
    </source>
</evidence>
<evidence type="ECO:0000313" key="1">
    <source>
        <dbReference type="EMBL" id="ETI29825.1"/>
    </source>
</evidence>
<name>V9DSF7_PHYNI</name>
<dbReference type="HOGENOM" id="CLU_3093877_0_0_1"/>
<accession>V9DSF7</accession>
<reference evidence="1 2" key="1">
    <citation type="submission" date="2013-11" db="EMBL/GenBank/DDBJ databases">
        <title>The Genome Sequence of Phytophthora parasitica P1569.</title>
        <authorList>
            <consortium name="The Broad Institute Genomics Platform"/>
            <person name="Russ C."/>
            <person name="Tyler B."/>
            <person name="Panabieres F."/>
            <person name="Shan W."/>
            <person name="Tripathy S."/>
            <person name="Grunwald N."/>
            <person name="Machado M."/>
            <person name="Johnson C.S."/>
            <person name="Arredondo F."/>
            <person name="Hong C."/>
            <person name="Coffey M."/>
            <person name="Young S.K."/>
            <person name="Zeng Q."/>
            <person name="Gargeya S."/>
            <person name="Fitzgerald M."/>
            <person name="Abouelleil A."/>
            <person name="Alvarado L."/>
            <person name="Chapman S.B."/>
            <person name="Gainer-Dewar J."/>
            <person name="Goldberg J."/>
            <person name="Griggs A."/>
            <person name="Gujja S."/>
            <person name="Hansen M."/>
            <person name="Howarth C."/>
            <person name="Imamovic A."/>
            <person name="Ireland A."/>
            <person name="Larimer J."/>
            <person name="McCowan C."/>
            <person name="Murphy C."/>
            <person name="Pearson M."/>
            <person name="Poon T.W."/>
            <person name="Priest M."/>
            <person name="Roberts A."/>
            <person name="Saif S."/>
            <person name="Shea T."/>
            <person name="Sykes S."/>
            <person name="Wortman J."/>
            <person name="Nusbaum C."/>
            <person name="Birren B."/>
        </authorList>
    </citation>
    <scope>NUCLEOTIDE SEQUENCE [LARGE SCALE GENOMIC DNA]</scope>
    <source>
        <strain evidence="1 2">P1569</strain>
    </source>
</reference>
<feature type="non-terminal residue" evidence="1">
    <location>
        <position position="1"/>
    </location>
</feature>
<gene>
    <name evidence="1" type="ORF">F443_23057</name>
</gene>
<dbReference type="Proteomes" id="UP000018721">
    <property type="component" value="Unassembled WGS sequence"/>
</dbReference>